<evidence type="ECO:0000256" key="1">
    <source>
        <dbReference type="SAM" id="Phobius"/>
    </source>
</evidence>
<accession>A0A1G2BYP8</accession>
<dbReference type="Proteomes" id="UP000177626">
    <property type="component" value="Unassembled WGS sequence"/>
</dbReference>
<sequence>MKYVYLTLIYLISVFLFFLLNFYDNGWQFLQPFLVAVLLVYFNSSKSWLHYLFAMLAGFFVDSFTGIFGLHAIIFVLIIFLLQGLQVTILTSKNILAIILLTICSFLLFWVLFWTADFIFNWDVYVFDKMQIRPILKMMGVNIFLVIFLHLIYYNFWLRHHDKKQSF</sequence>
<keyword evidence="1" id="KW-0472">Membrane</keyword>
<keyword evidence="1" id="KW-1133">Transmembrane helix</keyword>
<evidence type="ECO:0000313" key="2">
    <source>
        <dbReference type="EMBL" id="OGY94252.1"/>
    </source>
</evidence>
<proteinExistence type="predicted"/>
<feature type="transmembrane region" description="Helical" evidence="1">
    <location>
        <begin position="29"/>
        <end position="45"/>
    </location>
</feature>
<feature type="transmembrane region" description="Helical" evidence="1">
    <location>
        <begin position="135"/>
        <end position="156"/>
    </location>
</feature>
<feature type="transmembrane region" description="Helical" evidence="1">
    <location>
        <begin position="6"/>
        <end position="22"/>
    </location>
</feature>
<evidence type="ECO:0000313" key="3">
    <source>
        <dbReference type="Proteomes" id="UP000177626"/>
    </source>
</evidence>
<protein>
    <recommendedName>
        <fullName evidence="4">Rod shape-determining protein MreD</fullName>
    </recommendedName>
</protein>
<reference evidence="2 3" key="1">
    <citation type="journal article" date="2016" name="Nat. Commun.">
        <title>Thousands of microbial genomes shed light on interconnected biogeochemical processes in an aquifer system.</title>
        <authorList>
            <person name="Anantharaman K."/>
            <person name="Brown C.T."/>
            <person name="Hug L.A."/>
            <person name="Sharon I."/>
            <person name="Castelle C.J."/>
            <person name="Probst A.J."/>
            <person name="Thomas B.C."/>
            <person name="Singh A."/>
            <person name="Wilkins M.J."/>
            <person name="Karaoz U."/>
            <person name="Brodie E.L."/>
            <person name="Williams K.H."/>
            <person name="Hubbard S.S."/>
            <person name="Banfield J.F."/>
        </authorList>
    </citation>
    <scope>NUCLEOTIDE SEQUENCE [LARGE SCALE GENOMIC DNA]</scope>
</reference>
<feature type="transmembrane region" description="Helical" evidence="1">
    <location>
        <begin position="94"/>
        <end position="115"/>
    </location>
</feature>
<feature type="transmembrane region" description="Helical" evidence="1">
    <location>
        <begin position="51"/>
        <end position="82"/>
    </location>
</feature>
<organism evidence="2 3">
    <name type="scientific">Candidatus Komeilibacteria bacterium RIFOXYC1_FULL_37_11</name>
    <dbReference type="NCBI Taxonomy" id="1798555"/>
    <lineage>
        <taxon>Bacteria</taxon>
        <taxon>Candidatus Komeiliibacteriota</taxon>
    </lineage>
</organism>
<dbReference type="EMBL" id="MHKQ01000010">
    <property type="protein sequence ID" value="OGY94252.1"/>
    <property type="molecule type" value="Genomic_DNA"/>
</dbReference>
<name>A0A1G2BYP8_9BACT</name>
<comment type="caution">
    <text evidence="2">The sequence shown here is derived from an EMBL/GenBank/DDBJ whole genome shotgun (WGS) entry which is preliminary data.</text>
</comment>
<gene>
    <name evidence="2" type="ORF">A2406_02015</name>
</gene>
<keyword evidence="1" id="KW-0812">Transmembrane</keyword>
<dbReference type="AlphaFoldDB" id="A0A1G2BYP8"/>
<evidence type="ECO:0008006" key="4">
    <source>
        <dbReference type="Google" id="ProtNLM"/>
    </source>
</evidence>